<proteinExistence type="inferred from homology"/>
<evidence type="ECO:0000256" key="10">
    <source>
        <dbReference type="RuleBase" id="RU003750"/>
    </source>
</evidence>
<evidence type="ECO:0000256" key="4">
    <source>
        <dbReference type="ARBA" id="ARBA00022692"/>
    </source>
</evidence>
<dbReference type="InterPro" id="IPR048254">
    <property type="entry name" value="CDP_ALCOHOL_P_TRANSF_CS"/>
</dbReference>
<keyword evidence="7 11" id="KW-0472">Membrane</keyword>
<evidence type="ECO:0000256" key="1">
    <source>
        <dbReference type="ARBA" id="ARBA00004141"/>
    </source>
</evidence>
<dbReference type="PANTHER" id="PTHR15362">
    <property type="entry name" value="PHOSPHATIDYLINOSITOL SYNTHASE"/>
    <property type="match status" value="1"/>
</dbReference>
<dbReference type="InterPro" id="IPR000462">
    <property type="entry name" value="CDP-OH_P_trans"/>
</dbReference>
<evidence type="ECO:0000256" key="8">
    <source>
        <dbReference type="ARBA" id="ARBA00023209"/>
    </source>
</evidence>
<evidence type="ECO:0000256" key="11">
    <source>
        <dbReference type="SAM" id="Phobius"/>
    </source>
</evidence>
<dbReference type="Ensembl" id="ENSEBUT00000001206.1">
    <property type="protein sequence ID" value="ENSEBUP00000000896.1"/>
    <property type="gene ID" value="ENSEBUG00000000908.1"/>
</dbReference>
<evidence type="ECO:0000256" key="12">
    <source>
        <dbReference type="SAM" id="SignalP"/>
    </source>
</evidence>
<evidence type="ECO:0000256" key="2">
    <source>
        <dbReference type="ARBA" id="ARBA00022516"/>
    </source>
</evidence>
<dbReference type="GeneTree" id="ENSGT00940000172043"/>
<evidence type="ECO:0000313" key="14">
    <source>
        <dbReference type="Proteomes" id="UP000694388"/>
    </source>
</evidence>
<keyword evidence="4 11" id="KW-0812">Transmembrane</keyword>
<comment type="similarity">
    <text evidence="10">Belongs to the CDP-alcohol phosphatidyltransferase class-I family.</text>
</comment>
<evidence type="ECO:0000256" key="7">
    <source>
        <dbReference type="ARBA" id="ARBA00023136"/>
    </source>
</evidence>
<reference evidence="13" key="1">
    <citation type="submission" date="2025-08" db="UniProtKB">
        <authorList>
            <consortium name="Ensembl"/>
        </authorList>
    </citation>
    <scope>IDENTIFICATION</scope>
</reference>
<dbReference type="AlphaFoldDB" id="A0A8C4N4G1"/>
<keyword evidence="8" id="KW-0594">Phospholipid biosynthesis</keyword>
<dbReference type="InterPro" id="IPR043130">
    <property type="entry name" value="CDP-OH_PTrfase_TM_dom"/>
</dbReference>
<keyword evidence="6" id="KW-0443">Lipid metabolism</keyword>
<dbReference type="Pfam" id="PF01066">
    <property type="entry name" value="CDP-OH_P_transf"/>
    <property type="match status" value="1"/>
</dbReference>
<dbReference type="GO" id="GO:0008654">
    <property type="term" value="P:phospholipid biosynthetic process"/>
    <property type="evidence" value="ECO:0007669"/>
    <property type="project" value="UniProtKB-KW"/>
</dbReference>
<keyword evidence="5 11" id="KW-1133">Transmembrane helix</keyword>
<keyword evidence="3 10" id="KW-0808">Transferase</keyword>
<protein>
    <submittedName>
        <fullName evidence="13">Uncharacterized protein</fullName>
    </submittedName>
</protein>
<organism evidence="13 14">
    <name type="scientific">Eptatretus burgeri</name>
    <name type="common">Inshore hagfish</name>
    <dbReference type="NCBI Taxonomy" id="7764"/>
    <lineage>
        <taxon>Eukaryota</taxon>
        <taxon>Metazoa</taxon>
        <taxon>Chordata</taxon>
        <taxon>Craniata</taxon>
        <taxon>Vertebrata</taxon>
        <taxon>Cyclostomata</taxon>
        <taxon>Myxini</taxon>
        <taxon>Myxiniformes</taxon>
        <taxon>Myxinidae</taxon>
        <taxon>Eptatretinae</taxon>
        <taxon>Eptatretus</taxon>
    </lineage>
</organism>
<evidence type="ECO:0000256" key="6">
    <source>
        <dbReference type="ARBA" id="ARBA00023098"/>
    </source>
</evidence>
<dbReference type="PANTHER" id="PTHR15362:SF13">
    <property type="entry name" value="SI:CH1073-145M9.1"/>
    <property type="match status" value="1"/>
</dbReference>
<dbReference type="GO" id="GO:0016780">
    <property type="term" value="F:phosphotransferase activity, for other substituted phosphate groups"/>
    <property type="evidence" value="ECO:0007669"/>
    <property type="project" value="InterPro"/>
</dbReference>
<feature type="signal peptide" evidence="12">
    <location>
        <begin position="1"/>
        <end position="21"/>
    </location>
</feature>
<dbReference type="GO" id="GO:0016020">
    <property type="term" value="C:membrane"/>
    <property type="evidence" value="ECO:0007669"/>
    <property type="project" value="UniProtKB-SubCell"/>
</dbReference>
<keyword evidence="9" id="KW-1208">Phospholipid metabolism</keyword>
<comment type="subcellular location">
    <subcellularLocation>
        <location evidence="1">Membrane</location>
        <topology evidence="1">Multi-pass membrane protein</topology>
    </subcellularLocation>
</comment>
<keyword evidence="2" id="KW-0444">Lipid biosynthesis</keyword>
<feature type="transmembrane region" description="Helical" evidence="11">
    <location>
        <begin position="45"/>
        <end position="67"/>
    </location>
</feature>
<feature type="chain" id="PRO_5034675509" evidence="12">
    <location>
        <begin position="22"/>
        <end position="121"/>
    </location>
</feature>
<evidence type="ECO:0000313" key="13">
    <source>
        <dbReference type="Ensembl" id="ENSEBUP00000000896.1"/>
    </source>
</evidence>
<sequence length="121" mass="13791">MVIALLLFPTWYLLSVALVEGLGLPPFHTCTFWPYRGYVRLVCLLLAWFSFKSPIAFVLFYSIFAILDAVDGAVARRLSQTSAFGAFFDIFLDNLGRGLLWTGLFQVRMQLKMHALDQFCN</sequence>
<reference evidence="13" key="2">
    <citation type="submission" date="2025-09" db="UniProtKB">
        <authorList>
            <consortium name="Ensembl"/>
        </authorList>
    </citation>
    <scope>IDENTIFICATION</scope>
</reference>
<keyword evidence="14" id="KW-1185">Reference proteome</keyword>
<name>A0A8C4N4G1_EPTBU</name>
<accession>A0A8C4N4G1</accession>
<evidence type="ECO:0000256" key="3">
    <source>
        <dbReference type="ARBA" id="ARBA00022679"/>
    </source>
</evidence>
<dbReference type="Proteomes" id="UP000694388">
    <property type="component" value="Unplaced"/>
</dbReference>
<dbReference type="Gene3D" id="1.20.120.1760">
    <property type="match status" value="1"/>
</dbReference>
<keyword evidence="12" id="KW-0732">Signal</keyword>
<evidence type="ECO:0000256" key="5">
    <source>
        <dbReference type="ARBA" id="ARBA00022989"/>
    </source>
</evidence>
<dbReference type="PROSITE" id="PS00379">
    <property type="entry name" value="CDP_ALCOHOL_P_TRANSF"/>
    <property type="match status" value="1"/>
</dbReference>
<evidence type="ECO:0000256" key="9">
    <source>
        <dbReference type="ARBA" id="ARBA00023264"/>
    </source>
</evidence>